<reference evidence="3 4" key="1">
    <citation type="submission" date="2021-05" db="EMBL/GenBank/DDBJ databases">
        <title>Novel Bacillus species.</title>
        <authorList>
            <person name="Liu G."/>
        </authorList>
    </citation>
    <scope>NUCLEOTIDE SEQUENCE [LARGE SCALE GENOMIC DNA]</scope>
    <source>
        <strain evidence="3 4">FJAT-49732</strain>
    </source>
</reference>
<keyword evidence="1" id="KW-0808">Transferase</keyword>
<dbReference type="Gene3D" id="3.40.50.2300">
    <property type="match status" value="1"/>
</dbReference>
<dbReference type="EMBL" id="JAGYPJ010000001">
    <property type="protein sequence ID" value="MBS4202098.1"/>
    <property type="molecule type" value="Genomic_DNA"/>
</dbReference>
<dbReference type="CDD" id="cd05563">
    <property type="entry name" value="PTS_IIB_ascorbate"/>
    <property type="match status" value="1"/>
</dbReference>
<accession>A0A942YM27</accession>
<gene>
    <name evidence="3" type="ORF">KHA93_21040</name>
</gene>
<dbReference type="InterPro" id="IPR013011">
    <property type="entry name" value="PTS_EIIB_2"/>
</dbReference>
<evidence type="ECO:0000313" key="4">
    <source>
        <dbReference type="Proteomes" id="UP000682713"/>
    </source>
</evidence>
<keyword evidence="3" id="KW-0762">Sugar transport</keyword>
<keyword evidence="4" id="KW-1185">Reference proteome</keyword>
<evidence type="ECO:0000313" key="3">
    <source>
        <dbReference type="EMBL" id="MBS4202098.1"/>
    </source>
</evidence>
<comment type="caution">
    <text evidence="3">The sequence shown here is derived from an EMBL/GenBank/DDBJ whole genome shotgun (WGS) entry which is preliminary data.</text>
</comment>
<sequence>MKIVTVCGMGFGTSLMVKMTIDDILSEIGYKAEVEASDIGSIMGKEVDLIVTASDMESQISGVNADVIYLKFMTNKQEIREKLLEYLNNKN</sequence>
<dbReference type="GO" id="GO:0009401">
    <property type="term" value="P:phosphoenolpyruvate-dependent sugar phosphotransferase system"/>
    <property type="evidence" value="ECO:0007669"/>
    <property type="project" value="InterPro"/>
</dbReference>
<evidence type="ECO:0000259" key="2">
    <source>
        <dbReference type="PROSITE" id="PS51099"/>
    </source>
</evidence>
<evidence type="ECO:0000256" key="1">
    <source>
        <dbReference type="ARBA" id="ARBA00022679"/>
    </source>
</evidence>
<name>A0A942YM27_9BACI</name>
<dbReference type="InterPro" id="IPR003501">
    <property type="entry name" value="PTS_EIIB_2/3"/>
</dbReference>
<dbReference type="Proteomes" id="UP000682713">
    <property type="component" value="Unassembled WGS sequence"/>
</dbReference>
<dbReference type="SUPFAM" id="SSF52794">
    <property type="entry name" value="PTS system IIB component-like"/>
    <property type="match status" value="1"/>
</dbReference>
<dbReference type="PROSITE" id="PS51099">
    <property type="entry name" value="PTS_EIIB_TYPE_2"/>
    <property type="match status" value="1"/>
</dbReference>
<dbReference type="Pfam" id="PF02302">
    <property type="entry name" value="PTS_IIB"/>
    <property type="match status" value="1"/>
</dbReference>
<proteinExistence type="predicted"/>
<dbReference type="GO" id="GO:0008982">
    <property type="term" value="F:protein-N(PI)-phosphohistidine-sugar phosphotransferase activity"/>
    <property type="evidence" value="ECO:0007669"/>
    <property type="project" value="InterPro"/>
</dbReference>
<feature type="domain" description="PTS EIIB type-2" evidence="2">
    <location>
        <begin position="1"/>
        <end position="91"/>
    </location>
</feature>
<organism evidence="3 4">
    <name type="scientific">Lederbergia citrisecunda</name>
    <dbReference type="NCBI Taxonomy" id="2833583"/>
    <lineage>
        <taxon>Bacteria</taxon>
        <taxon>Bacillati</taxon>
        <taxon>Bacillota</taxon>
        <taxon>Bacilli</taxon>
        <taxon>Bacillales</taxon>
        <taxon>Bacillaceae</taxon>
        <taxon>Lederbergia</taxon>
    </lineage>
</organism>
<dbReference type="InterPro" id="IPR036095">
    <property type="entry name" value="PTS_EIIB-like_sf"/>
</dbReference>
<dbReference type="AlphaFoldDB" id="A0A942YM27"/>
<keyword evidence="3" id="KW-0813">Transport</keyword>
<protein>
    <submittedName>
        <fullName evidence="3">PTS sugar transporter subunit IIB</fullName>
    </submittedName>
</protein>
<dbReference type="RefSeq" id="WP_213112506.1">
    <property type="nucleotide sequence ID" value="NZ_JAGYPJ010000001.1"/>
</dbReference>